<sequence>MYAPDIIGYHKIERKDNYGLYVNKIYCYGLGEGAVYAKHSLKFGSIFAYINYIIEIAKPIIKILINITLFRKKEIMIYYNILKGRLRGYFEYKHGRYE</sequence>
<proteinExistence type="predicted"/>
<dbReference type="EMBL" id="BARS01038920">
    <property type="protein sequence ID" value="GAG14425.1"/>
    <property type="molecule type" value="Genomic_DNA"/>
</dbReference>
<comment type="caution">
    <text evidence="1">The sequence shown here is derived from an EMBL/GenBank/DDBJ whole genome shotgun (WGS) entry which is preliminary data.</text>
</comment>
<organism evidence="1">
    <name type="scientific">marine sediment metagenome</name>
    <dbReference type="NCBI Taxonomy" id="412755"/>
    <lineage>
        <taxon>unclassified sequences</taxon>
        <taxon>metagenomes</taxon>
        <taxon>ecological metagenomes</taxon>
    </lineage>
</organism>
<protein>
    <submittedName>
        <fullName evidence="1">Uncharacterized protein</fullName>
    </submittedName>
</protein>
<evidence type="ECO:0000313" key="1">
    <source>
        <dbReference type="EMBL" id="GAG14425.1"/>
    </source>
</evidence>
<gene>
    <name evidence="1" type="ORF">S01H1_59499</name>
</gene>
<reference evidence="1" key="1">
    <citation type="journal article" date="2014" name="Front. Microbiol.">
        <title>High frequency of phylogenetically diverse reductive dehalogenase-homologous genes in deep subseafloor sedimentary metagenomes.</title>
        <authorList>
            <person name="Kawai M."/>
            <person name="Futagami T."/>
            <person name="Toyoda A."/>
            <person name="Takaki Y."/>
            <person name="Nishi S."/>
            <person name="Hori S."/>
            <person name="Arai W."/>
            <person name="Tsubouchi T."/>
            <person name="Morono Y."/>
            <person name="Uchiyama I."/>
            <person name="Ito T."/>
            <person name="Fujiyama A."/>
            <person name="Inagaki F."/>
            <person name="Takami H."/>
        </authorList>
    </citation>
    <scope>NUCLEOTIDE SEQUENCE</scope>
    <source>
        <strain evidence="1">Expedition CK06-06</strain>
    </source>
</reference>
<accession>X0V8E6</accession>
<name>X0V8E6_9ZZZZ</name>
<dbReference type="AlphaFoldDB" id="X0V8E6"/>